<gene>
    <name evidence="1" type="ORF">CDEST_02210</name>
</gene>
<dbReference type="AlphaFoldDB" id="A0AAX4I1F8"/>
<name>A0AAX4I1F8_9PEZI</name>
<dbReference type="EMBL" id="CP137306">
    <property type="protein sequence ID" value="WQF77196.1"/>
    <property type="molecule type" value="Genomic_DNA"/>
</dbReference>
<proteinExistence type="predicted"/>
<evidence type="ECO:0000313" key="1">
    <source>
        <dbReference type="EMBL" id="WQF77196.1"/>
    </source>
</evidence>
<keyword evidence="2" id="KW-1185">Reference proteome</keyword>
<dbReference type="Proteomes" id="UP001322277">
    <property type="component" value="Chromosome 2"/>
</dbReference>
<protein>
    <submittedName>
        <fullName evidence="1">Uncharacterized protein</fullName>
    </submittedName>
</protein>
<reference evidence="2" key="1">
    <citation type="journal article" date="2023" name="bioRxiv">
        <title>Complete genome of the Medicago anthracnose fungus, Colletotrichum destructivum, reveals a mini-chromosome-like region within a core chromosome.</title>
        <authorList>
            <person name="Lapalu N."/>
            <person name="Simon A."/>
            <person name="Lu A."/>
            <person name="Plaumann P.-L."/>
            <person name="Amselem J."/>
            <person name="Pigne S."/>
            <person name="Auger A."/>
            <person name="Koch C."/>
            <person name="Dallery J.-F."/>
            <person name="O'Connell R.J."/>
        </authorList>
    </citation>
    <scope>NUCLEOTIDE SEQUENCE [LARGE SCALE GENOMIC DNA]</scope>
    <source>
        <strain evidence="2">CBS 520.97</strain>
    </source>
</reference>
<sequence length="258" mass="29192">MMDQPGYEDESIVIPCLDLPPNSIPRPTPPLARLFQSLPHLVTLSVSRPASCRNLNRSLESKLFPSHPPPPWCSLQVLAQSVPSPGCVWLLRLQSLAWHLLLWLWLRLRLRLWVCLAHVPSQTVLQSTHRTAVCECERERAPSPSLCLSHSHSHSRPPCAPHQHRALPLHLPHTRPPRSWRYHQSTRAHPPLSLPRPLLPPRAFLAPAYIHTLPTFRPGRPPILSLSSCISYTSLSLFSIHLLSVPTEKPPRRPVLPN</sequence>
<dbReference type="KEGG" id="cdet:87938713"/>
<organism evidence="1 2">
    <name type="scientific">Colletotrichum destructivum</name>
    <dbReference type="NCBI Taxonomy" id="34406"/>
    <lineage>
        <taxon>Eukaryota</taxon>
        <taxon>Fungi</taxon>
        <taxon>Dikarya</taxon>
        <taxon>Ascomycota</taxon>
        <taxon>Pezizomycotina</taxon>
        <taxon>Sordariomycetes</taxon>
        <taxon>Hypocreomycetidae</taxon>
        <taxon>Glomerellales</taxon>
        <taxon>Glomerellaceae</taxon>
        <taxon>Colletotrichum</taxon>
        <taxon>Colletotrichum destructivum species complex</taxon>
    </lineage>
</organism>
<accession>A0AAX4I1F8</accession>
<dbReference type="GeneID" id="87938713"/>
<evidence type="ECO:0000313" key="2">
    <source>
        <dbReference type="Proteomes" id="UP001322277"/>
    </source>
</evidence>
<dbReference type="RefSeq" id="XP_062774420.1">
    <property type="nucleotide sequence ID" value="XM_062918369.1"/>
</dbReference>